<reference evidence="1 2" key="1">
    <citation type="submission" date="2023-06" db="EMBL/GenBank/DDBJ databases">
        <title>Sporosarcina sp. nov., isolated from Korean tranditional fermented seafood 'Jeotgal'.</title>
        <authorList>
            <person name="Yang A.I."/>
            <person name="Shin N.-R."/>
        </authorList>
    </citation>
    <scope>NUCLEOTIDE SEQUENCE [LARGE SCALE GENOMIC DNA]</scope>
    <source>
        <strain evidence="1 2">T2O-4</strain>
    </source>
</reference>
<gene>
    <name evidence="1" type="ORF">QWT69_11410</name>
</gene>
<organism evidence="1 2">
    <name type="scientific">Sporosarcina oncorhynchi</name>
    <dbReference type="NCBI Taxonomy" id="3056444"/>
    <lineage>
        <taxon>Bacteria</taxon>
        <taxon>Bacillati</taxon>
        <taxon>Bacillota</taxon>
        <taxon>Bacilli</taxon>
        <taxon>Bacillales</taxon>
        <taxon>Caryophanaceae</taxon>
        <taxon>Sporosarcina</taxon>
    </lineage>
</organism>
<dbReference type="Pfam" id="PF20126">
    <property type="entry name" value="TumE"/>
    <property type="match status" value="1"/>
</dbReference>
<evidence type="ECO:0000313" key="1">
    <source>
        <dbReference type="EMBL" id="WOV86518.1"/>
    </source>
</evidence>
<dbReference type="InterPro" id="IPR045397">
    <property type="entry name" value="TumE-like"/>
</dbReference>
<dbReference type="RefSeq" id="WP_317965777.1">
    <property type="nucleotide sequence ID" value="NZ_CP129118.1"/>
</dbReference>
<dbReference type="EMBL" id="CP129118">
    <property type="protein sequence ID" value="WOV86518.1"/>
    <property type="molecule type" value="Genomic_DNA"/>
</dbReference>
<evidence type="ECO:0000313" key="2">
    <source>
        <dbReference type="Proteomes" id="UP001303902"/>
    </source>
</evidence>
<name>A0ABZ0L3P3_9BACL</name>
<protein>
    <submittedName>
        <fullName evidence="1">DUF6516 family protein</fullName>
    </submittedName>
</protein>
<accession>A0ABZ0L3P3</accession>
<dbReference type="Proteomes" id="UP001303902">
    <property type="component" value="Chromosome"/>
</dbReference>
<sequence>MAYVMINLPATNYSLLEKEFEEIIEIRNGANGLPSEAGAIRKTIVFSDFQKLPCQEFIKDGMINYFHYDYYDEKGNIIMKFHSEEHPENPEIQKMQHYPFHIHVKENAMDLKADKRIPYPDVLNLKELYSIMEFIVLTKRIITPFQSGRTSRKR</sequence>
<proteinExistence type="predicted"/>
<keyword evidence="2" id="KW-1185">Reference proteome</keyword>